<reference evidence="1" key="1">
    <citation type="submission" date="2020-11" db="EMBL/GenBank/DDBJ databases">
        <authorList>
            <consortium name="DOE Joint Genome Institute"/>
            <person name="Ahrendt S."/>
            <person name="Riley R."/>
            <person name="Andreopoulos W."/>
            <person name="LaButti K."/>
            <person name="Pangilinan J."/>
            <person name="Ruiz-duenas F.J."/>
            <person name="Barrasa J.M."/>
            <person name="Sanchez-Garcia M."/>
            <person name="Camarero S."/>
            <person name="Miyauchi S."/>
            <person name="Serrano A."/>
            <person name="Linde D."/>
            <person name="Babiker R."/>
            <person name="Drula E."/>
            <person name="Ayuso-Fernandez I."/>
            <person name="Pacheco R."/>
            <person name="Padilla G."/>
            <person name="Ferreira P."/>
            <person name="Barriuso J."/>
            <person name="Kellner H."/>
            <person name="Castanera R."/>
            <person name="Alfaro M."/>
            <person name="Ramirez L."/>
            <person name="Pisabarro A.G."/>
            <person name="Kuo A."/>
            <person name="Tritt A."/>
            <person name="Lipzen A."/>
            <person name="He G."/>
            <person name="Yan M."/>
            <person name="Ng V."/>
            <person name="Cullen D."/>
            <person name="Martin F."/>
            <person name="Rosso M.-N."/>
            <person name="Henrissat B."/>
            <person name="Hibbett D."/>
            <person name="Martinez A.T."/>
            <person name="Grigoriev I.V."/>
        </authorList>
    </citation>
    <scope>NUCLEOTIDE SEQUENCE</scope>
    <source>
        <strain evidence="1">AH 44721</strain>
    </source>
</reference>
<proteinExistence type="predicted"/>
<dbReference type="EMBL" id="JADNYJ010000002">
    <property type="protein sequence ID" value="KAF8913169.1"/>
    <property type="molecule type" value="Genomic_DNA"/>
</dbReference>
<organism evidence="1 2">
    <name type="scientific">Gymnopilus junonius</name>
    <name type="common">Spectacular rustgill mushroom</name>
    <name type="synonym">Gymnopilus spectabilis subsp. junonius</name>
    <dbReference type="NCBI Taxonomy" id="109634"/>
    <lineage>
        <taxon>Eukaryota</taxon>
        <taxon>Fungi</taxon>
        <taxon>Dikarya</taxon>
        <taxon>Basidiomycota</taxon>
        <taxon>Agaricomycotina</taxon>
        <taxon>Agaricomycetes</taxon>
        <taxon>Agaricomycetidae</taxon>
        <taxon>Agaricales</taxon>
        <taxon>Agaricineae</taxon>
        <taxon>Hymenogastraceae</taxon>
        <taxon>Gymnopilus</taxon>
    </lineage>
</organism>
<keyword evidence="2" id="KW-1185">Reference proteome</keyword>
<dbReference type="AlphaFoldDB" id="A0A9P5TUQ9"/>
<gene>
    <name evidence="1" type="ORF">CPB84DRAFT_1760521</name>
</gene>
<name>A0A9P5TUQ9_GYMJU</name>
<dbReference type="OrthoDB" id="2798046at2759"/>
<comment type="caution">
    <text evidence="1">The sequence shown here is derived from an EMBL/GenBank/DDBJ whole genome shotgun (WGS) entry which is preliminary data.</text>
</comment>
<evidence type="ECO:0000313" key="2">
    <source>
        <dbReference type="Proteomes" id="UP000724874"/>
    </source>
</evidence>
<dbReference type="Proteomes" id="UP000724874">
    <property type="component" value="Unassembled WGS sequence"/>
</dbReference>
<protein>
    <submittedName>
        <fullName evidence="1">Uncharacterized protein</fullName>
    </submittedName>
</protein>
<evidence type="ECO:0000313" key="1">
    <source>
        <dbReference type="EMBL" id="KAF8913169.1"/>
    </source>
</evidence>
<accession>A0A9P5TUQ9</accession>
<sequence length="257" mass="29594">MCHVSIDRVEVKFWFFPVHFRFTGGSWVTVTLDGFVVFVPTSKKCPPWIQRLRNDLIYTILNGDTIRLHSMNPNVYLSKKAAIIDGNNGLGQNASKGTHREICMRGTASQWHIFRSNTGRIYTFGDLVAEWRRCNDESRESFVLISREARWTKVPIFVPMDGADGKKSKFVQFLHTLYNLPSNVGRVYNNPICTLDLYVPQCDITFAEFRLRDAELLRQGATKIKEKYVDIETHYPGILGDMKWEFFLHAISSFGQG</sequence>